<organism evidence="1">
    <name type="scientific">viral metagenome</name>
    <dbReference type="NCBI Taxonomy" id="1070528"/>
    <lineage>
        <taxon>unclassified sequences</taxon>
        <taxon>metagenomes</taxon>
        <taxon>organismal metagenomes</taxon>
    </lineage>
</organism>
<dbReference type="EMBL" id="MN739254">
    <property type="protein sequence ID" value="QHS95632.1"/>
    <property type="molecule type" value="Genomic_DNA"/>
</dbReference>
<name>A0A6C0BUA9_9ZZZZ</name>
<dbReference type="AlphaFoldDB" id="A0A6C0BUA9"/>
<sequence length="60" mass="7177">MKREKHVIIEDINGEESFEHIILEYDPLIGVEEEDTKPRYCCGIEIMTRLFRLLRLISEL</sequence>
<evidence type="ECO:0000313" key="1">
    <source>
        <dbReference type="EMBL" id="QHS95632.1"/>
    </source>
</evidence>
<proteinExistence type="predicted"/>
<protein>
    <submittedName>
        <fullName evidence="1">Uncharacterized protein</fullName>
    </submittedName>
</protein>
<accession>A0A6C0BUA9</accession>
<reference evidence="1" key="1">
    <citation type="journal article" date="2020" name="Nature">
        <title>Giant virus diversity and host interactions through global metagenomics.</title>
        <authorList>
            <person name="Schulz F."/>
            <person name="Roux S."/>
            <person name="Paez-Espino D."/>
            <person name="Jungbluth S."/>
            <person name="Walsh D.A."/>
            <person name="Denef V.J."/>
            <person name="McMahon K.D."/>
            <person name="Konstantinidis K.T."/>
            <person name="Eloe-Fadrosh E.A."/>
            <person name="Kyrpides N.C."/>
            <person name="Woyke T."/>
        </authorList>
    </citation>
    <scope>NUCLEOTIDE SEQUENCE</scope>
    <source>
        <strain evidence="1">GVMAG-M-3300018868-6</strain>
    </source>
</reference>